<feature type="transmembrane region" description="Helical" evidence="1">
    <location>
        <begin position="28"/>
        <end position="48"/>
    </location>
</feature>
<feature type="transmembrane region" description="Helical" evidence="1">
    <location>
        <begin position="6"/>
        <end position="21"/>
    </location>
</feature>
<reference evidence="2" key="1">
    <citation type="submission" date="2021-01" db="EMBL/GenBank/DDBJ databases">
        <title>Whole genome shotgun sequence of Actinoplanes nipponensis NBRC 14063.</title>
        <authorList>
            <person name="Komaki H."/>
            <person name="Tamura T."/>
        </authorList>
    </citation>
    <scope>NUCLEOTIDE SEQUENCE</scope>
    <source>
        <strain evidence="2">NBRC 14063</strain>
    </source>
</reference>
<sequence>MPAIAVPAFALTWWLGCYLVGRDPTRAVLWRAGGALVAYAVAVAAWTLAPGSAAAQVLLCVPALCWAGVVVGLLPPGAPEHAQVNRGWPAAALVFLLLAAALPDVGKLVALAPLAGGMVLLLRYRERVRPTALPSALAAAALLYALGLVVVLGPMDLGPPVLVLAALGLDLLLMGYLVAVADALDSGERLLPDLRRSLLAGVLATLVCGGPAALTMLAVPGRSAVVVLQFVLVAAVLSAVGLAAPLRAGLDRLAFLEDDRLRHSRTVLHLAAEALPRRRERHRMPALDADEFRRLTRRALEDFGDVGRLLRNPLIDLPAVDRRLAARGPAVADQPLARAAELRAVLGEHVARLKPAGAFGTTEEWRYFNALHYCSVRGLRPYRRGPQPEGLDRDARRAVDWFRRYVPRRSLHRWQAEGAALVAAQLWRELVSTDPRWLTGAGAAPRRQPVR</sequence>
<feature type="transmembrane region" description="Helical" evidence="1">
    <location>
        <begin position="54"/>
        <end position="74"/>
    </location>
</feature>
<organism evidence="2 3">
    <name type="scientific">Actinoplanes nipponensis</name>
    <dbReference type="NCBI Taxonomy" id="135950"/>
    <lineage>
        <taxon>Bacteria</taxon>
        <taxon>Bacillati</taxon>
        <taxon>Actinomycetota</taxon>
        <taxon>Actinomycetes</taxon>
        <taxon>Micromonosporales</taxon>
        <taxon>Micromonosporaceae</taxon>
        <taxon>Actinoplanes</taxon>
    </lineage>
</organism>
<protein>
    <submittedName>
        <fullName evidence="2">Uncharacterized protein</fullName>
    </submittedName>
</protein>
<comment type="caution">
    <text evidence="2">The sequence shown here is derived from an EMBL/GenBank/DDBJ whole genome shotgun (WGS) entry which is preliminary data.</text>
</comment>
<evidence type="ECO:0000313" key="2">
    <source>
        <dbReference type="EMBL" id="GIE53356.1"/>
    </source>
</evidence>
<keyword evidence="3" id="KW-1185">Reference proteome</keyword>
<dbReference type="AlphaFoldDB" id="A0A919JQB2"/>
<name>A0A919JQB2_9ACTN</name>
<keyword evidence="1" id="KW-0472">Membrane</keyword>
<evidence type="ECO:0000313" key="3">
    <source>
        <dbReference type="Proteomes" id="UP000647172"/>
    </source>
</evidence>
<keyword evidence="1" id="KW-0812">Transmembrane</keyword>
<keyword evidence="1" id="KW-1133">Transmembrane helix</keyword>
<gene>
    <name evidence="2" type="ORF">Ani05nite_68900</name>
</gene>
<accession>A0A919JQB2</accession>
<feature type="transmembrane region" description="Helical" evidence="1">
    <location>
        <begin position="136"/>
        <end position="155"/>
    </location>
</feature>
<dbReference type="EMBL" id="BOMQ01000083">
    <property type="protein sequence ID" value="GIE53356.1"/>
    <property type="molecule type" value="Genomic_DNA"/>
</dbReference>
<proteinExistence type="predicted"/>
<feature type="transmembrane region" description="Helical" evidence="1">
    <location>
        <begin position="196"/>
        <end position="219"/>
    </location>
</feature>
<feature type="transmembrane region" description="Helical" evidence="1">
    <location>
        <begin position="161"/>
        <end position="184"/>
    </location>
</feature>
<dbReference type="Proteomes" id="UP000647172">
    <property type="component" value="Unassembled WGS sequence"/>
</dbReference>
<evidence type="ECO:0000256" key="1">
    <source>
        <dbReference type="SAM" id="Phobius"/>
    </source>
</evidence>
<feature type="transmembrane region" description="Helical" evidence="1">
    <location>
        <begin position="225"/>
        <end position="246"/>
    </location>
</feature>
<feature type="transmembrane region" description="Helical" evidence="1">
    <location>
        <begin position="86"/>
        <end position="102"/>
    </location>
</feature>